<evidence type="ECO:0000256" key="2">
    <source>
        <dbReference type="ARBA" id="ARBA00022737"/>
    </source>
</evidence>
<dbReference type="Proteomes" id="UP000694941">
    <property type="component" value="Unplaced"/>
</dbReference>
<proteinExistence type="predicted"/>
<reference evidence="5" key="1">
    <citation type="submission" date="2025-08" db="UniProtKB">
        <authorList>
            <consortium name="RefSeq"/>
        </authorList>
    </citation>
    <scope>IDENTIFICATION</scope>
    <source>
        <tissue evidence="5">Muscle</tissue>
    </source>
</reference>
<feature type="repeat" description="WD" evidence="3">
    <location>
        <begin position="2"/>
        <end position="37"/>
    </location>
</feature>
<name>A0ABM1C0X8_LIMPO</name>
<dbReference type="GeneID" id="106476189"/>
<protein>
    <submittedName>
        <fullName evidence="5">Dynein assembly factor with WDR repeat domains 1-like</fullName>
    </submittedName>
</protein>
<feature type="non-terminal residue" evidence="5">
    <location>
        <position position="1"/>
    </location>
</feature>
<keyword evidence="1 3" id="KW-0853">WD repeat</keyword>
<evidence type="ECO:0000313" key="4">
    <source>
        <dbReference type="Proteomes" id="UP000694941"/>
    </source>
</evidence>
<keyword evidence="2" id="KW-0677">Repeat</keyword>
<evidence type="ECO:0000256" key="1">
    <source>
        <dbReference type="ARBA" id="ARBA00022574"/>
    </source>
</evidence>
<dbReference type="InterPro" id="IPR001680">
    <property type="entry name" value="WD40_rpt"/>
</dbReference>
<keyword evidence="4" id="KW-1185">Reference proteome</keyword>
<dbReference type="Gene3D" id="2.130.10.10">
    <property type="entry name" value="YVTN repeat-like/Quinoprotein amine dehydrogenase"/>
    <property type="match status" value="1"/>
</dbReference>
<organism evidence="4 5">
    <name type="scientific">Limulus polyphemus</name>
    <name type="common">Atlantic horseshoe crab</name>
    <dbReference type="NCBI Taxonomy" id="6850"/>
    <lineage>
        <taxon>Eukaryota</taxon>
        <taxon>Metazoa</taxon>
        <taxon>Ecdysozoa</taxon>
        <taxon>Arthropoda</taxon>
        <taxon>Chelicerata</taxon>
        <taxon>Merostomata</taxon>
        <taxon>Xiphosura</taxon>
        <taxon>Limulidae</taxon>
        <taxon>Limulus</taxon>
    </lineage>
</organism>
<accession>A0ABM1C0X8</accession>
<dbReference type="PANTHER" id="PTHR22847:SF637">
    <property type="entry name" value="WD REPEAT DOMAIN 5B"/>
    <property type="match status" value="1"/>
</dbReference>
<dbReference type="RefSeq" id="XP_013792310.1">
    <property type="nucleotide sequence ID" value="XM_013936856.1"/>
</dbReference>
<dbReference type="InterPro" id="IPR036322">
    <property type="entry name" value="WD40_repeat_dom_sf"/>
</dbReference>
<sequence>IVDAHDAGITTMALIKNSEKSCWVVTGSFDKTVKMWSDDGRMVYKLGCFISTITGLCFTTVTETLWVAGGSTAPLLFDPKSGDNKRKTDILDKRAILRLVFVKELDLLVGACQDHKVYVWSKEVEEDRASATKRDSYSSSSGQNKDMDSELVKVSGGWDGKIILWDLKSKCLKDTKDFSEAHRMILDLAVNPE</sequence>
<evidence type="ECO:0000256" key="3">
    <source>
        <dbReference type="PROSITE-ProRule" id="PRU00221"/>
    </source>
</evidence>
<feature type="non-terminal residue" evidence="5">
    <location>
        <position position="193"/>
    </location>
</feature>
<dbReference type="PANTHER" id="PTHR22847">
    <property type="entry name" value="WD40 REPEAT PROTEIN"/>
    <property type="match status" value="1"/>
</dbReference>
<dbReference type="Pfam" id="PF00400">
    <property type="entry name" value="WD40"/>
    <property type="match status" value="2"/>
</dbReference>
<gene>
    <name evidence="5" type="primary">LOC106476189</name>
</gene>
<dbReference type="PROSITE" id="PS50082">
    <property type="entry name" value="WD_REPEATS_2"/>
    <property type="match status" value="1"/>
</dbReference>
<dbReference type="InterPro" id="IPR015943">
    <property type="entry name" value="WD40/YVTN_repeat-like_dom_sf"/>
</dbReference>
<dbReference type="SUPFAM" id="SSF50978">
    <property type="entry name" value="WD40 repeat-like"/>
    <property type="match status" value="1"/>
</dbReference>
<evidence type="ECO:0000313" key="5">
    <source>
        <dbReference type="RefSeq" id="XP_013792310.1"/>
    </source>
</evidence>